<dbReference type="InterPro" id="IPR050079">
    <property type="entry name" value="DEAD_box_RNA_helicase"/>
</dbReference>
<sequence>MSFSNLGLNQRINKALKENTYKNPTSIQEKVIPLILQKKDIMAKAQTGSGKTASFVLPILEFFFNKNEEKKEKTKAKISTLVLTPTRELALQVSKAFGDFSINFENKPKTVTIIGGESLTQQLLDIQKGCDIVVATTGRLLDILDKKQINLSNIEFFVLDEADKMLDLGFEVELEELLKSLPKNRQNLLFSATYPQKMLNIASKITTKALEVFIEDETQTVQTINQRAITVNKENRSALLRYLIQNNDWEQILVFMANKRSCDNISFKFRKYGLNAESFHGDLLQDERNDTLEDFKNKKINILFCTDIAARGLHIDDISCVINFDLPRSPADYVHRIGRTGRAGKSGDAISFIGLEDFEHFLLIEKRCEIKLEKEQIKGFELIGEVIKQKGKEPIKGKRKSKKDKLREQALKD</sequence>
<keyword evidence="2 7" id="KW-0378">Hydrolase</keyword>
<evidence type="ECO:0000256" key="8">
    <source>
        <dbReference type="SAM" id="MobiDB-lite"/>
    </source>
</evidence>
<feature type="domain" description="Helicase ATP-binding" evidence="9">
    <location>
        <begin position="32"/>
        <end position="212"/>
    </location>
</feature>
<dbReference type="PANTHER" id="PTHR47959">
    <property type="entry name" value="ATP-DEPENDENT RNA HELICASE RHLE-RELATED"/>
    <property type="match status" value="1"/>
</dbReference>
<evidence type="ECO:0000256" key="3">
    <source>
        <dbReference type="ARBA" id="ARBA00022806"/>
    </source>
</evidence>
<organism evidence="12 13">
    <name type="scientific">Arcobacter aquimarinus</name>
    <dbReference type="NCBI Taxonomy" id="1315211"/>
    <lineage>
        <taxon>Bacteria</taxon>
        <taxon>Pseudomonadati</taxon>
        <taxon>Campylobacterota</taxon>
        <taxon>Epsilonproteobacteria</taxon>
        <taxon>Campylobacterales</taxon>
        <taxon>Arcobacteraceae</taxon>
        <taxon>Arcobacter</taxon>
    </lineage>
</organism>
<dbReference type="RefSeq" id="WP_129095432.1">
    <property type="nucleotide sequence ID" value="NZ_CBCSAE010000002.1"/>
</dbReference>
<dbReference type="Pfam" id="PF00271">
    <property type="entry name" value="Helicase_C"/>
    <property type="match status" value="1"/>
</dbReference>
<dbReference type="CDD" id="cd18787">
    <property type="entry name" value="SF2_C_DEAD"/>
    <property type="match status" value="1"/>
</dbReference>
<dbReference type="SMART" id="SM00487">
    <property type="entry name" value="DEXDc"/>
    <property type="match status" value="1"/>
</dbReference>
<dbReference type="InterPro" id="IPR044742">
    <property type="entry name" value="DEAD/DEAH_RhlB"/>
</dbReference>
<dbReference type="GO" id="GO:0005524">
    <property type="term" value="F:ATP binding"/>
    <property type="evidence" value="ECO:0007669"/>
    <property type="project" value="UniProtKB-KW"/>
</dbReference>
<dbReference type="PROSITE" id="PS00039">
    <property type="entry name" value="DEAD_ATP_HELICASE"/>
    <property type="match status" value="1"/>
</dbReference>
<comment type="similarity">
    <text evidence="5 7">Belongs to the DEAD box helicase family.</text>
</comment>
<dbReference type="CDD" id="cd00268">
    <property type="entry name" value="DEADc"/>
    <property type="match status" value="1"/>
</dbReference>
<reference evidence="12 13" key="1">
    <citation type="submission" date="2018-07" db="EMBL/GenBank/DDBJ databases">
        <title>Identification of phenol metabolism pathways in Arcobacter.</title>
        <authorList>
            <person name="Miller W.G."/>
            <person name="Yee E."/>
            <person name="Bono J.L."/>
        </authorList>
    </citation>
    <scope>NUCLEOTIDE SEQUENCE [LARGE SCALE GENOMIC DNA]</scope>
    <source>
        <strain evidence="12 13">W63</strain>
    </source>
</reference>
<feature type="domain" description="DEAD-box RNA helicase Q" evidence="11">
    <location>
        <begin position="1"/>
        <end position="29"/>
    </location>
</feature>
<dbReference type="PROSITE" id="PS51194">
    <property type="entry name" value="HELICASE_CTER"/>
    <property type="match status" value="1"/>
</dbReference>
<keyword evidence="1 7" id="KW-0547">Nucleotide-binding</keyword>
<dbReference type="KEGG" id="aaqi:AAQM_1057"/>
<dbReference type="PROSITE" id="PS51195">
    <property type="entry name" value="Q_MOTIF"/>
    <property type="match status" value="1"/>
</dbReference>
<name>A0AAE7B1L9_9BACT</name>
<keyword evidence="3 7" id="KW-0347">Helicase</keyword>
<evidence type="ECO:0000259" key="10">
    <source>
        <dbReference type="PROSITE" id="PS51194"/>
    </source>
</evidence>
<dbReference type="GO" id="GO:0003676">
    <property type="term" value="F:nucleic acid binding"/>
    <property type="evidence" value="ECO:0007669"/>
    <property type="project" value="InterPro"/>
</dbReference>
<evidence type="ECO:0000256" key="7">
    <source>
        <dbReference type="RuleBase" id="RU000492"/>
    </source>
</evidence>
<dbReference type="InterPro" id="IPR027417">
    <property type="entry name" value="P-loop_NTPase"/>
</dbReference>
<evidence type="ECO:0000256" key="6">
    <source>
        <dbReference type="PROSITE-ProRule" id="PRU00552"/>
    </source>
</evidence>
<feature type="region of interest" description="Disordered" evidence="8">
    <location>
        <begin position="391"/>
        <end position="413"/>
    </location>
</feature>
<feature type="short sequence motif" description="Q motif" evidence="6">
    <location>
        <begin position="1"/>
        <end position="29"/>
    </location>
</feature>
<gene>
    <name evidence="12" type="ORF">AAQM_1057</name>
</gene>
<evidence type="ECO:0000256" key="2">
    <source>
        <dbReference type="ARBA" id="ARBA00022801"/>
    </source>
</evidence>
<keyword evidence="13" id="KW-1185">Reference proteome</keyword>
<evidence type="ECO:0000313" key="13">
    <source>
        <dbReference type="Proteomes" id="UP000502065"/>
    </source>
</evidence>
<dbReference type="SUPFAM" id="SSF52540">
    <property type="entry name" value="P-loop containing nucleoside triphosphate hydrolases"/>
    <property type="match status" value="1"/>
</dbReference>
<evidence type="ECO:0000256" key="5">
    <source>
        <dbReference type="ARBA" id="ARBA00038437"/>
    </source>
</evidence>
<keyword evidence="4 7" id="KW-0067">ATP-binding</keyword>
<dbReference type="InterPro" id="IPR001650">
    <property type="entry name" value="Helicase_C-like"/>
</dbReference>
<dbReference type="GO" id="GO:0016787">
    <property type="term" value="F:hydrolase activity"/>
    <property type="evidence" value="ECO:0007669"/>
    <property type="project" value="UniProtKB-KW"/>
</dbReference>
<dbReference type="EMBL" id="CP030944">
    <property type="protein sequence ID" value="QKE25813.1"/>
    <property type="molecule type" value="Genomic_DNA"/>
</dbReference>
<dbReference type="PANTHER" id="PTHR47959:SF13">
    <property type="entry name" value="ATP-DEPENDENT RNA HELICASE RHLE"/>
    <property type="match status" value="1"/>
</dbReference>
<feature type="domain" description="Helicase C-terminal" evidence="10">
    <location>
        <begin position="223"/>
        <end position="383"/>
    </location>
</feature>
<evidence type="ECO:0000259" key="9">
    <source>
        <dbReference type="PROSITE" id="PS51192"/>
    </source>
</evidence>
<protein>
    <submittedName>
        <fullName evidence="12">DEAD-box ATP-dependent RNA helicase</fullName>
    </submittedName>
</protein>
<dbReference type="PROSITE" id="PS51192">
    <property type="entry name" value="HELICASE_ATP_BIND_1"/>
    <property type="match status" value="1"/>
</dbReference>
<evidence type="ECO:0000256" key="4">
    <source>
        <dbReference type="ARBA" id="ARBA00022840"/>
    </source>
</evidence>
<dbReference type="InterPro" id="IPR000629">
    <property type="entry name" value="RNA-helicase_DEAD-box_CS"/>
</dbReference>
<proteinExistence type="inferred from homology"/>
<accession>A0AAE7B1L9</accession>
<evidence type="ECO:0000256" key="1">
    <source>
        <dbReference type="ARBA" id="ARBA00022741"/>
    </source>
</evidence>
<dbReference type="SMART" id="SM00490">
    <property type="entry name" value="HELICc"/>
    <property type="match status" value="1"/>
</dbReference>
<evidence type="ECO:0000313" key="12">
    <source>
        <dbReference type="EMBL" id="QKE25813.1"/>
    </source>
</evidence>
<dbReference type="GO" id="GO:0003724">
    <property type="term" value="F:RNA helicase activity"/>
    <property type="evidence" value="ECO:0007669"/>
    <property type="project" value="InterPro"/>
</dbReference>
<dbReference type="InterPro" id="IPR011545">
    <property type="entry name" value="DEAD/DEAH_box_helicase_dom"/>
</dbReference>
<dbReference type="Pfam" id="PF00270">
    <property type="entry name" value="DEAD"/>
    <property type="match status" value="1"/>
</dbReference>
<dbReference type="Proteomes" id="UP000502065">
    <property type="component" value="Chromosome"/>
</dbReference>
<dbReference type="InterPro" id="IPR014014">
    <property type="entry name" value="RNA_helicase_DEAD_Q_motif"/>
</dbReference>
<dbReference type="Gene3D" id="3.40.50.300">
    <property type="entry name" value="P-loop containing nucleotide triphosphate hydrolases"/>
    <property type="match status" value="2"/>
</dbReference>
<evidence type="ECO:0000259" key="11">
    <source>
        <dbReference type="PROSITE" id="PS51195"/>
    </source>
</evidence>
<dbReference type="AlphaFoldDB" id="A0AAE7B1L9"/>
<dbReference type="InterPro" id="IPR014001">
    <property type="entry name" value="Helicase_ATP-bd"/>
</dbReference>
<dbReference type="GO" id="GO:0005829">
    <property type="term" value="C:cytosol"/>
    <property type="evidence" value="ECO:0007669"/>
    <property type="project" value="TreeGrafter"/>
</dbReference>